<dbReference type="AlphaFoldDB" id="A0A1H9EM77"/>
<dbReference type="Proteomes" id="UP000199647">
    <property type="component" value="Unassembled WGS sequence"/>
</dbReference>
<evidence type="ECO:0000313" key="10">
    <source>
        <dbReference type="Proteomes" id="UP000199647"/>
    </source>
</evidence>
<evidence type="ECO:0000256" key="7">
    <source>
        <dbReference type="RuleBase" id="RU363032"/>
    </source>
</evidence>
<dbReference type="PROSITE" id="PS50928">
    <property type="entry name" value="ABC_TM1"/>
    <property type="match status" value="1"/>
</dbReference>
<evidence type="ECO:0000256" key="3">
    <source>
        <dbReference type="ARBA" id="ARBA00022475"/>
    </source>
</evidence>
<keyword evidence="4 7" id="KW-0812">Transmembrane</keyword>
<feature type="transmembrane region" description="Helical" evidence="7">
    <location>
        <begin position="257"/>
        <end position="278"/>
    </location>
</feature>
<dbReference type="STRING" id="1855383.SAMN05216548_103214"/>
<dbReference type="GO" id="GO:0055085">
    <property type="term" value="P:transmembrane transport"/>
    <property type="evidence" value="ECO:0007669"/>
    <property type="project" value="InterPro"/>
</dbReference>
<proteinExistence type="inferred from homology"/>
<reference evidence="9 10" key="1">
    <citation type="submission" date="2016-10" db="EMBL/GenBank/DDBJ databases">
        <authorList>
            <person name="de Groot N.N."/>
        </authorList>
    </citation>
    <scope>NUCLEOTIDE SEQUENCE [LARGE SCALE GENOMIC DNA]</scope>
    <source>
        <strain evidence="9 10">A52C2</strain>
    </source>
</reference>
<keyword evidence="5 7" id="KW-1133">Transmembrane helix</keyword>
<feature type="transmembrane region" description="Helical" evidence="7">
    <location>
        <begin position="173"/>
        <end position="196"/>
    </location>
</feature>
<dbReference type="PANTHER" id="PTHR43386:SF25">
    <property type="entry name" value="PEPTIDE ABC TRANSPORTER PERMEASE PROTEIN"/>
    <property type="match status" value="1"/>
</dbReference>
<feature type="domain" description="ABC transmembrane type-1" evidence="8">
    <location>
        <begin position="131"/>
        <end position="333"/>
    </location>
</feature>
<dbReference type="Gene3D" id="1.10.3720.10">
    <property type="entry name" value="MetI-like"/>
    <property type="match status" value="1"/>
</dbReference>
<dbReference type="InterPro" id="IPR000515">
    <property type="entry name" value="MetI-like"/>
</dbReference>
<dbReference type="GO" id="GO:0005886">
    <property type="term" value="C:plasma membrane"/>
    <property type="evidence" value="ECO:0007669"/>
    <property type="project" value="UniProtKB-SubCell"/>
</dbReference>
<name>A0A1H9EM77_9HYPH</name>
<keyword evidence="6 7" id="KW-0472">Membrane</keyword>
<dbReference type="SUPFAM" id="SSF161098">
    <property type="entry name" value="MetI-like"/>
    <property type="match status" value="1"/>
</dbReference>
<dbReference type="InterPro" id="IPR050366">
    <property type="entry name" value="BP-dependent_transpt_permease"/>
</dbReference>
<evidence type="ECO:0000256" key="4">
    <source>
        <dbReference type="ARBA" id="ARBA00022692"/>
    </source>
</evidence>
<comment type="subcellular location">
    <subcellularLocation>
        <location evidence="1 7">Cell membrane</location>
        <topology evidence="1 7">Multi-pass membrane protein</topology>
    </subcellularLocation>
</comment>
<feature type="transmembrane region" description="Helical" evidence="7">
    <location>
        <begin position="135"/>
        <end position="161"/>
    </location>
</feature>
<feature type="transmembrane region" description="Helical" evidence="7">
    <location>
        <begin position="202"/>
        <end position="223"/>
    </location>
</feature>
<comment type="similarity">
    <text evidence="7">Belongs to the binding-protein-dependent transport system permease family.</text>
</comment>
<evidence type="ECO:0000259" key="8">
    <source>
        <dbReference type="PROSITE" id="PS50928"/>
    </source>
</evidence>
<dbReference type="CDD" id="cd06261">
    <property type="entry name" value="TM_PBP2"/>
    <property type="match status" value="1"/>
</dbReference>
<dbReference type="Pfam" id="PF12911">
    <property type="entry name" value="OppC_N"/>
    <property type="match status" value="1"/>
</dbReference>
<accession>A0A1H9EM77</accession>
<evidence type="ECO:0000256" key="5">
    <source>
        <dbReference type="ARBA" id="ARBA00022989"/>
    </source>
</evidence>
<evidence type="ECO:0000256" key="2">
    <source>
        <dbReference type="ARBA" id="ARBA00022448"/>
    </source>
</evidence>
<keyword evidence="3" id="KW-1003">Cell membrane</keyword>
<evidence type="ECO:0000313" key="9">
    <source>
        <dbReference type="EMBL" id="SEQ26830.1"/>
    </source>
</evidence>
<organism evidence="9 10">
    <name type="scientific">Faunimonas pinastri</name>
    <dbReference type="NCBI Taxonomy" id="1855383"/>
    <lineage>
        <taxon>Bacteria</taxon>
        <taxon>Pseudomonadati</taxon>
        <taxon>Pseudomonadota</taxon>
        <taxon>Alphaproteobacteria</taxon>
        <taxon>Hyphomicrobiales</taxon>
        <taxon>Afifellaceae</taxon>
        <taxon>Faunimonas</taxon>
    </lineage>
</organism>
<dbReference type="InterPro" id="IPR025966">
    <property type="entry name" value="OppC_N"/>
</dbReference>
<protein>
    <submittedName>
        <fullName evidence="9">Peptide/nickel transport system permease protein</fullName>
    </submittedName>
</protein>
<feature type="transmembrane region" description="Helical" evidence="7">
    <location>
        <begin position="41"/>
        <end position="63"/>
    </location>
</feature>
<dbReference type="PANTHER" id="PTHR43386">
    <property type="entry name" value="OLIGOPEPTIDE TRANSPORT SYSTEM PERMEASE PROTEIN APPC"/>
    <property type="match status" value="1"/>
</dbReference>
<dbReference type="Pfam" id="PF00528">
    <property type="entry name" value="BPD_transp_1"/>
    <property type="match status" value="1"/>
</dbReference>
<sequence>MTVETSTSIPLVDAHEIALEPVARQEGPWSRAWAKFRRDRTAVGAGVLLIVIVVASLLAPLYASQIAHTDPFRSGLSARILINGKRVPVMQPSTQGLGLGVTPIGPTWGARYLLGADTQGRDVAARLLYGGRNTLLIAGAATFLCFVFAAILGIVAGFFGGIVDLVISRVLDILWAFPVFLLAISLSIVLISQALVIGPFTIGAGSLALPIVIIGLVYVPYVARPVRGQVLTLKNSEFVLAAIGLGIPRWRILLKDILPNVSTTLIVFIPLMMALNIMTESALSFLSVGVQPPDASWGTIILDGESLLYTRPAVSLAPGLAIVITVLALNLLGDGVRDALDPRSKLRPR</sequence>
<feature type="transmembrane region" description="Helical" evidence="7">
    <location>
        <begin position="313"/>
        <end position="333"/>
    </location>
</feature>
<gene>
    <name evidence="9" type="ORF">SAMN05216548_103214</name>
</gene>
<evidence type="ECO:0000256" key="1">
    <source>
        <dbReference type="ARBA" id="ARBA00004651"/>
    </source>
</evidence>
<evidence type="ECO:0000256" key="6">
    <source>
        <dbReference type="ARBA" id="ARBA00023136"/>
    </source>
</evidence>
<keyword evidence="10" id="KW-1185">Reference proteome</keyword>
<dbReference type="EMBL" id="FOFG01000003">
    <property type="protein sequence ID" value="SEQ26830.1"/>
    <property type="molecule type" value="Genomic_DNA"/>
</dbReference>
<keyword evidence="2 7" id="KW-0813">Transport</keyword>
<dbReference type="InterPro" id="IPR035906">
    <property type="entry name" value="MetI-like_sf"/>
</dbReference>